<keyword evidence="4" id="KW-0175">Coiled coil</keyword>
<dbReference type="EMBL" id="JACHCC010000003">
    <property type="protein sequence ID" value="MBB6499093.1"/>
    <property type="molecule type" value="Genomic_DNA"/>
</dbReference>
<dbReference type="Proteomes" id="UP000521017">
    <property type="component" value="Unassembled WGS sequence"/>
</dbReference>
<evidence type="ECO:0000256" key="3">
    <source>
        <dbReference type="ARBA" id="ARBA00023012"/>
    </source>
</evidence>
<keyword evidence="3" id="KW-0902">Two-component regulatory system</keyword>
<dbReference type="GO" id="GO:0000160">
    <property type="term" value="P:phosphorelay signal transduction system"/>
    <property type="evidence" value="ECO:0007669"/>
    <property type="project" value="UniProtKB-KW"/>
</dbReference>
<gene>
    <name evidence="6" type="ORF">HDF25_001234</name>
</gene>
<dbReference type="InterPro" id="IPR011990">
    <property type="entry name" value="TPR-like_helical_dom_sf"/>
</dbReference>
<dbReference type="RefSeq" id="WP_260409329.1">
    <property type="nucleotide sequence ID" value="NZ_JACHCC010000003.1"/>
</dbReference>
<organism evidence="6 7">
    <name type="scientific">Pedobacter cryoconitis</name>
    <dbReference type="NCBI Taxonomy" id="188932"/>
    <lineage>
        <taxon>Bacteria</taxon>
        <taxon>Pseudomonadati</taxon>
        <taxon>Bacteroidota</taxon>
        <taxon>Sphingobacteriia</taxon>
        <taxon>Sphingobacteriales</taxon>
        <taxon>Sphingobacteriaceae</taxon>
        <taxon>Pedobacter</taxon>
    </lineage>
</organism>
<dbReference type="GO" id="GO:0016301">
    <property type="term" value="F:kinase activity"/>
    <property type="evidence" value="ECO:0007669"/>
    <property type="project" value="UniProtKB-KW"/>
</dbReference>
<dbReference type="Gene3D" id="1.25.40.10">
    <property type="entry name" value="Tetratricopeptide repeat domain"/>
    <property type="match status" value="2"/>
</dbReference>
<dbReference type="InterPro" id="IPR050482">
    <property type="entry name" value="Sensor_HK_TwoCompSys"/>
</dbReference>
<evidence type="ECO:0000256" key="4">
    <source>
        <dbReference type="SAM" id="Coils"/>
    </source>
</evidence>
<dbReference type="SUPFAM" id="SSF48452">
    <property type="entry name" value="TPR-like"/>
    <property type="match status" value="2"/>
</dbReference>
<keyword evidence="5" id="KW-0812">Transmembrane</keyword>
<accession>A0A7X0J125</accession>
<feature type="coiled-coil region" evidence="4">
    <location>
        <begin position="311"/>
        <end position="338"/>
    </location>
</feature>
<sequence>MKYLCLLSTLIVFFYSCTNPVGKEKKEDNLFYDQAFAYREKGMADSAFFYFIKAKDLFLQQKDSLGAGKCLVNMGIFLTDKGDYFGAQEISLSALGYLNQKKENEYVYICSNFNNLGIATHNLGDYKDALKFHDSAIKFSRDSSLTRVYLNNKARTYQAFHEYKAALNIYDQVLKGIDKHKNRKEYAMALTNISFTKWLLDPGYNAIPDCLKALHIRVEEKDLRGQNSSYSHLSDLYVKLLPDSALIYAKKMYLVSREINSSDDQLMALQKLIKLSPPKETKQYFDIYQNLNDSVQMIRRKAKNQFAVIRYETEKHKADFLRARAENIQKQNNILRQNFALGILMLILIAGVFWYRKRKKTLQQEKELEVKNTELKYVKKIHDRVANKVYQVMSEVDNTPDIDRDILLDKLEVLYNISRDISYESKEAFKEDSYAVQLSNMLKSYSSEIIEILIVGNEEELWKSINDTSKAELFYIMQELMTNMKKHSNAETVIIKFRRNESDINISYSDNGVGMKGASKNNGLTNTENRIKSIGGTITFDYTLEKGLEIYLTCPFS</sequence>
<keyword evidence="5" id="KW-1133">Transmembrane helix</keyword>
<evidence type="ECO:0000313" key="6">
    <source>
        <dbReference type="EMBL" id="MBB6499093.1"/>
    </source>
</evidence>
<evidence type="ECO:0000256" key="1">
    <source>
        <dbReference type="ARBA" id="ARBA00022679"/>
    </source>
</evidence>
<dbReference type="PANTHER" id="PTHR24421">
    <property type="entry name" value="NITRATE/NITRITE SENSOR PROTEIN NARX-RELATED"/>
    <property type="match status" value="1"/>
</dbReference>
<evidence type="ECO:0000256" key="5">
    <source>
        <dbReference type="SAM" id="Phobius"/>
    </source>
</evidence>
<proteinExistence type="predicted"/>
<keyword evidence="1" id="KW-0808">Transferase</keyword>
<dbReference type="CDD" id="cd16917">
    <property type="entry name" value="HATPase_UhpB-NarQ-NarX-like"/>
    <property type="match status" value="1"/>
</dbReference>
<dbReference type="Gene3D" id="3.30.565.10">
    <property type="entry name" value="Histidine kinase-like ATPase, C-terminal domain"/>
    <property type="match status" value="1"/>
</dbReference>
<feature type="transmembrane region" description="Helical" evidence="5">
    <location>
        <begin position="339"/>
        <end position="356"/>
    </location>
</feature>
<evidence type="ECO:0000256" key="2">
    <source>
        <dbReference type="ARBA" id="ARBA00022777"/>
    </source>
</evidence>
<dbReference type="PROSITE" id="PS51257">
    <property type="entry name" value="PROKAR_LIPOPROTEIN"/>
    <property type="match status" value="1"/>
</dbReference>
<dbReference type="InterPro" id="IPR036890">
    <property type="entry name" value="HATPase_C_sf"/>
</dbReference>
<evidence type="ECO:0000313" key="7">
    <source>
        <dbReference type="Proteomes" id="UP000521017"/>
    </source>
</evidence>
<reference evidence="6 7" key="1">
    <citation type="submission" date="2020-08" db="EMBL/GenBank/DDBJ databases">
        <title>Genomic Encyclopedia of Type Strains, Phase IV (KMG-V): Genome sequencing to study the core and pangenomes of soil and plant-associated prokaryotes.</title>
        <authorList>
            <person name="Whitman W."/>
        </authorList>
    </citation>
    <scope>NUCLEOTIDE SEQUENCE [LARGE SCALE GENOMIC DNA]</scope>
    <source>
        <strain evidence="6 7">M2T3</strain>
    </source>
</reference>
<name>A0A7X0J125_9SPHI</name>
<comment type="caution">
    <text evidence="6">The sequence shown here is derived from an EMBL/GenBank/DDBJ whole genome shotgun (WGS) entry which is preliminary data.</text>
</comment>
<keyword evidence="5" id="KW-0472">Membrane</keyword>
<dbReference type="Pfam" id="PF13424">
    <property type="entry name" value="TPR_12"/>
    <property type="match status" value="1"/>
</dbReference>
<protein>
    <submittedName>
        <fullName evidence="6">Tetratricopeptide (TPR) repeat protein</fullName>
    </submittedName>
</protein>
<dbReference type="AlphaFoldDB" id="A0A7X0J125"/>
<dbReference type="SUPFAM" id="SSF55874">
    <property type="entry name" value="ATPase domain of HSP90 chaperone/DNA topoisomerase II/histidine kinase"/>
    <property type="match status" value="1"/>
</dbReference>
<keyword evidence="2" id="KW-0418">Kinase</keyword>
<dbReference type="PANTHER" id="PTHR24421:SF60">
    <property type="entry name" value="SENSOR HISTIDINE KINASE COMP"/>
    <property type="match status" value="1"/>
</dbReference>